<dbReference type="InterPro" id="IPR036977">
    <property type="entry name" value="DNA_primase_Znf_CHC2"/>
</dbReference>
<gene>
    <name evidence="3" type="ORF">FYK34_10965</name>
</gene>
<dbReference type="GO" id="GO:0006260">
    <property type="term" value="P:DNA replication"/>
    <property type="evidence" value="ECO:0007669"/>
    <property type="project" value="InterPro"/>
</dbReference>
<dbReference type="NCBIfam" id="NF042913">
    <property type="entry name" value="CyRepA1"/>
    <property type="match status" value="1"/>
</dbReference>
<dbReference type="GO" id="GO:0008270">
    <property type="term" value="F:zinc ion binding"/>
    <property type="evidence" value="ECO:0007669"/>
    <property type="project" value="InterPro"/>
</dbReference>
<dbReference type="SUPFAM" id="SSF52540">
    <property type="entry name" value="P-loop containing nucleoside triphosphate hydrolases"/>
    <property type="match status" value="1"/>
</dbReference>
<dbReference type="InterPro" id="IPR027417">
    <property type="entry name" value="P-loop_NTPase"/>
</dbReference>
<dbReference type="AlphaFoldDB" id="A0A5C1DJ98"/>
<dbReference type="GO" id="GO:0005524">
    <property type="term" value="F:ATP binding"/>
    <property type="evidence" value="ECO:0007669"/>
    <property type="project" value="InterPro"/>
</dbReference>
<reference evidence="3 4" key="1">
    <citation type="submission" date="2019-08" db="EMBL/GenBank/DDBJ databases">
        <title>Chromobacterium paludis, a novel bacterium isolated from a Maryland marsh pond.</title>
        <authorList>
            <person name="Blackburn M.B."/>
            <person name="Gundersen-Rindal D.E."/>
        </authorList>
    </citation>
    <scope>NUCLEOTIDE SEQUENCE [LARGE SCALE GENOMIC DNA]</scope>
    <source>
        <strain evidence="4">IIBBL 257-1</strain>
    </source>
</reference>
<evidence type="ECO:0000313" key="4">
    <source>
        <dbReference type="Proteomes" id="UP000322079"/>
    </source>
</evidence>
<dbReference type="InterPro" id="IPR049996">
    <property type="entry name" value="Slr7037-like"/>
</dbReference>
<organism evidence="3 4">
    <name type="scientific">Chromobacterium paludis</name>
    <dbReference type="NCBI Taxonomy" id="2605945"/>
    <lineage>
        <taxon>Bacteria</taxon>
        <taxon>Pseudomonadati</taxon>
        <taxon>Pseudomonadota</taxon>
        <taxon>Betaproteobacteria</taxon>
        <taxon>Neisseriales</taxon>
        <taxon>Chromobacteriaceae</taxon>
        <taxon>Chromobacterium</taxon>
    </lineage>
</organism>
<dbReference type="GO" id="GO:0003688">
    <property type="term" value="F:DNA replication origin binding"/>
    <property type="evidence" value="ECO:0007669"/>
    <property type="project" value="InterPro"/>
</dbReference>
<name>A0A5C1DJ98_9NEIS</name>
<evidence type="ECO:0000256" key="1">
    <source>
        <dbReference type="SAM" id="Coils"/>
    </source>
</evidence>
<dbReference type="KEGG" id="chrm:FYK34_10965"/>
<sequence length="991" mass="111594">MAMTTPSLVQTSNQPVDGLTLYFSCNPQLIGKPDLSDDAVKQYLARGFINRETRFAELIAFIESGYAITGQFSGRRSREYFQQTNVVMADFDDGLAYDALLAMPLIRQYAAAIYATPSHTEAKPRWRVVFVLDEVIVDADKLRSLMCGILLELPQADPSCRDTARMFFGAKAGTSAWVLGNVLPANEVARLCALPSLPSQGEQAQGTMIRSGTGRRGEQTIDPDMPIQLANGHTGYLAELDHHTAVHCPFHADKHPSAFVTVSKTGGKGIYCSSCDASFWPKRVHAVEHYDFSEYVNSLSERQYWEEGQVADAQLAGIPNSLLYQPTRTYHERWLGPIEDAPGISLLISGKGTGKTEQLTQLVRKLRARGQRVLVIGHRQVLVSALAARLGLHCYLDDDEEGYDESVAGYAICLDSLPKRLSPALPKVIPNFDVVIIDEAEQVWAHLFGDTIKSIGRVWGLLSHFLKKAKTVIAADADLSEITEDLLMAVRGWQEVPNVYYNSYAGEGRAVQLFAKQDELEQDLMDALQAGQRLFVATNSAKQAEALANVMTESGKRCFLVTSHNSGQAAVRKQLNDLANAILDYDVMVASPSVGTGFDITFPMNEALIDCVYGIFVGGVTTHFDIDQQLGRVRNPKAVKVWINPRREMRLVDPLKIFDGAYRLESEYIKDMESMCHGFDENYRPRVDPLLLWLLANVNAKRNASLNNLRANFIEYKKAQGWMVELIGFEDDEDRPKSQAAIRLMDARKEMEEARVQAIVQAKTLDKEAVDQLNITKQRRSLSPHEQVALTRYYIELFYEEPISQELVELDDDGRHRERIRLLANVLMSEDLARFHDQRKSDRMPSNSLVLRRELMHELLERAHIQVTEDGLICQGELMHARLSDFAAYCQFHAVRVETLLKIPVNKNVLAKPMSQLNRLLGLMAISTQRIGQKDQNGKRVYLYTLNDERMQQSITYAKRYLARNALDGFSLDERGHVQLDQLAARFKWKK</sequence>
<dbReference type="InterPro" id="IPR003450">
    <property type="entry name" value="Replication_origin-bd"/>
</dbReference>
<dbReference type="Gene3D" id="3.40.50.300">
    <property type="entry name" value="P-loop containing nucleotide triphosphate hydrolases"/>
    <property type="match status" value="2"/>
</dbReference>
<feature type="coiled-coil region" evidence="1">
    <location>
        <begin position="737"/>
        <end position="768"/>
    </location>
</feature>
<feature type="domain" description="Replication origin-binding protein" evidence="2">
    <location>
        <begin position="350"/>
        <end position="510"/>
    </location>
</feature>
<dbReference type="Proteomes" id="UP000322079">
    <property type="component" value="Chromosome"/>
</dbReference>
<dbReference type="EMBL" id="CP043473">
    <property type="protein sequence ID" value="QEL56039.1"/>
    <property type="molecule type" value="Genomic_DNA"/>
</dbReference>
<dbReference type="Gene3D" id="3.90.580.10">
    <property type="entry name" value="Zinc finger, CHC2-type domain"/>
    <property type="match status" value="1"/>
</dbReference>
<evidence type="ECO:0000259" key="2">
    <source>
        <dbReference type="Pfam" id="PF02399"/>
    </source>
</evidence>
<protein>
    <recommendedName>
        <fullName evidence="2">Replication origin-binding protein domain-containing protein</fullName>
    </recommendedName>
</protein>
<keyword evidence="4" id="KW-1185">Reference proteome</keyword>
<evidence type="ECO:0000313" key="3">
    <source>
        <dbReference type="EMBL" id="QEL56039.1"/>
    </source>
</evidence>
<accession>A0A5C1DJ98</accession>
<proteinExistence type="predicted"/>
<keyword evidence="1" id="KW-0175">Coiled coil</keyword>
<dbReference type="Pfam" id="PF02399">
    <property type="entry name" value="Herpes_ori_bp"/>
    <property type="match status" value="1"/>
</dbReference>
<dbReference type="SUPFAM" id="SSF57783">
    <property type="entry name" value="Zinc beta-ribbon"/>
    <property type="match status" value="1"/>
</dbReference>